<proteinExistence type="predicted"/>
<reference evidence="2" key="1">
    <citation type="journal article" date="2019" name="Int. J. Syst. Evol. Microbiol.">
        <title>The Global Catalogue of Microorganisms (GCM) 10K type strain sequencing project: providing services to taxonomists for standard genome sequencing and annotation.</title>
        <authorList>
            <consortium name="The Broad Institute Genomics Platform"/>
            <consortium name="The Broad Institute Genome Sequencing Center for Infectious Disease"/>
            <person name="Wu L."/>
            <person name="Ma J."/>
        </authorList>
    </citation>
    <scope>NUCLEOTIDE SEQUENCE [LARGE SCALE GENOMIC DNA]</scope>
    <source>
        <strain evidence="2">JCM 17442</strain>
    </source>
</reference>
<comment type="caution">
    <text evidence="1">The sequence shown here is derived from an EMBL/GenBank/DDBJ whole genome shotgun (WGS) entry which is preliminary data.</text>
</comment>
<name>A0ABP8E5I8_9MICO</name>
<dbReference type="Proteomes" id="UP001501594">
    <property type="component" value="Unassembled WGS sequence"/>
</dbReference>
<dbReference type="Gene3D" id="2.160.20.20">
    <property type="match status" value="1"/>
</dbReference>
<dbReference type="InterPro" id="IPR012332">
    <property type="entry name" value="Autotransporter_pectin_lyase_C"/>
</dbReference>
<keyword evidence="2" id="KW-1185">Reference proteome</keyword>
<accession>A0ABP8E5I8</accession>
<evidence type="ECO:0008006" key="3">
    <source>
        <dbReference type="Google" id="ProtNLM"/>
    </source>
</evidence>
<gene>
    <name evidence="1" type="ORF">GCM10022256_29380</name>
</gene>
<dbReference type="EMBL" id="BAABAU010000004">
    <property type="protein sequence ID" value="GAA4267326.1"/>
    <property type="molecule type" value="Genomic_DNA"/>
</dbReference>
<evidence type="ECO:0000313" key="2">
    <source>
        <dbReference type="Proteomes" id="UP001501594"/>
    </source>
</evidence>
<sequence>MKKLTGVLSHALVVEEPVVLTGTALRGAVVCEGGSLDLRGSVAERLTIEPGGYVLLSGSCPGAITIHEGGLLEIAGTLEGRVVRNDGEIWAMTGSTIHGRALSSGGFFIPPDPEHAVVIDSPRFRLTGTGDLLDVVS</sequence>
<evidence type="ECO:0000313" key="1">
    <source>
        <dbReference type="EMBL" id="GAA4267326.1"/>
    </source>
</evidence>
<organism evidence="1 2">
    <name type="scientific">Frondihabitans peucedani</name>
    <dbReference type="NCBI Taxonomy" id="598626"/>
    <lineage>
        <taxon>Bacteria</taxon>
        <taxon>Bacillati</taxon>
        <taxon>Actinomycetota</taxon>
        <taxon>Actinomycetes</taxon>
        <taxon>Micrococcales</taxon>
        <taxon>Microbacteriaceae</taxon>
        <taxon>Frondihabitans</taxon>
    </lineage>
</organism>
<dbReference type="RefSeq" id="WP_344797524.1">
    <property type="nucleotide sequence ID" value="NZ_BAABAU010000004.1"/>
</dbReference>
<protein>
    <recommendedName>
        <fullName evidence="3">Polymer-forming cytoskeletal protein</fullName>
    </recommendedName>
</protein>